<dbReference type="InterPro" id="IPR027278">
    <property type="entry name" value="ACCD_DCysDesulf"/>
</dbReference>
<name>A0A5B0X679_9GAMM</name>
<evidence type="ECO:0000256" key="4">
    <source>
        <dbReference type="PIRSR" id="PIRSR006278-1"/>
    </source>
</evidence>
<dbReference type="Proteomes" id="UP000323708">
    <property type="component" value="Unassembled WGS sequence"/>
</dbReference>
<dbReference type="RefSeq" id="WP_149609537.1">
    <property type="nucleotide sequence ID" value="NZ_VTUX01000001.1"/>
</dbReference>
<reference evidence="7 8" key="1">
    <citation type="submission" date="2019-09" db="EMBL/GenBank/DDBJ databases">
        <authorList>
            <person name="Chen X.-Y."/>
        </authorList>
    </citation>
    <scope>NUCLEOTIDE SEQUENCE [LARGE SCALE GENOMIC DNA]</scope>
    <source>
        <strain evidence="7 8">NY5</strain>
    </source>
</reference>
<gene>
    <name evidence="7" type="ORF">F0M18_01075</name>
</gene>
<feature type="domain" description="Tryptophan synthase beta chain-like PALP" evidence="6">
    <location>
        <begin position="39"/>
        <end position="289"/>
    </location>
</feature>
<dbReference type="GO" id="GO:0019148">
    <property type="term" value="F:D-cysteine desulfhydrase activity"/>
    <property type="evidence" value="ECO:0007669"/>
    <property type="project" value="TreeGrafter"/>
</dbReference>
<dbReference type="PANTHER" id="PTHR43780:SF2">
    <property type="entry name" value="1-AMINOCYCLOPROPANE-1-CARBOXYLATE DEAMINASE-RELATED"/>
    <property type="match status" value="1"/>
</dbReference>
<dbReference type="InterPro" id="IPR001926">
    <property type="entry name" value="TrpB-like_PALP"/>
</dbReference>
<comment type="cofactor">
    <cofactor evidence="1">
        <name>pyridoxal 5'-phosphate</name>
        <dbReference type="ChEBI" id="CHEBI:597326"/>
    </cofactor>
</comment>
<dbReference type="PIRSF" id="PIRSF006278">
    <property type="entry name" value="ACCD_DCysDesulf"/>
    <property type="match status" value="1"/>
</dbReference>
<keyword evidence="3 5" id="KW-0663">Pyridoxal phosphate</keyword>
<accession>A0A5B0X679</accession>
<dbReference type="EMBL" id="VTUX01000001">
    <property type="protein sequence ID" value="KAA1194068.1"/>
    <property type="molecule type" value="Genomic_DNA"/>
</dbReference>
<organism evidence="7 8">
    <name type="scientific">Pseudohalioglobus sediminis</name>
    <dbReference type="NCBI Taxonomy" id="2606449"/>
    <lineage>
        <taxon>Bacteria</taxon>
        <taxon>Pseudomonadati</taxon>
        <taxon>Pseudomonadota</taxon>
        <taxon>Gammaproteobacteria</taxon>
        <taxon>Cellvibrionales</taxon>
        <taxon>Halieaceae</taxon>
        <taxon>Pseudohalioglobus</taxon>
    </lineage>
</organism>
<dbReference type="Gene3D" id="3.40.50.1100">
    <property type="match status" value="2"/>
</dbReference>
<comment type="caution">
    <text evidence="7">The sequence shown here is derived from an EMBL/GenBank/DDBJ whole genome shotgun (WGS) entry which is preliminary data.</text>
</comment>
<dbReference type="Pfam" id="PF00291">
    <property type="entry name" value="PALP"/>
    <property type="match status" value="1"/>
</dbReference>
<feature type="modified residue" description="N6-(pyridoxal phosphate)lysine" evidence="5">
    <location>
        <position position="41"/>
    </location>
</feature>
<evidence type="ECO:0000313" key="8">
    <source>
        <dbReference type="Proteomes" id="UP000323708"/>
    </source>
</evidence>
<evidence type="ECO:0000313" key="7">
    <source>
        <dbReference type="EMBL" id="KAA1194068.1"/>
    </source>
</evidence>
<feature type="active site" description="Nucleophile" evidence="4">
    <location>
        <position position="68"/>
    </location>
</feature>
<evidence type="ECO:0000256" key="3">
    <source>
        <dbReference type="ARBA" id="ARBA00022898"/>
    </source>
</evidence>
<sequence>MAVKSSTLFSSLRDVPLLTVPMANVTVMRLDREGGAAPGNKSFKLRHSLQRARRQGLRRILSFGGAWSNHLHALAAVGAEMGMETIAVVRGGEVDTPMLQDARRWGMHIVPVSRTQYRRHSDPEWCEELAQRFAPCLVIPEGGASGDGVRGCLEIGRLIRDSGRRFTRVVLPVGTGTTLAGLVADLEPDIEVVGISALCGARDLEQRVLASLDESGLAPRASWRILHHYHCGGFARTNAALRSFMLAFEDAQAIALEPVYTGKLFYAIHAQLATAAWSPDEPILAIHTGGLQGRRGFPWLSGDQSG</sequence>
<proteinExistence type="inferred from homology"/>
<comment type="similarity">
    <text evidence="2">Belongs to the ACC deaminase/D-cysteine desulfhydrase family.</text>
</comment>
<evidence type="ECO:0000259" key="6">
    <source>
        <dbReference type="Pfam" id="PF00291"/>
    </source>
</evidence>
<keyword evidence="8" id="KW-1185">Reference proteome</keyword>
<protein>
    <submittedName>
        <fullName evidence="7">Pyridoxal-phosphate dependent enzyme</fullName>
    </submittedName>
</protein>
<dbReference type="PANTHER" id="PTHR43780">
    <property type="entry name" value="1-AMINOCYCLOPROPANE-1-CARBOXYLATE DEAMINASE-RELATED"/>
    <property type="match status" value="1"/>
</dbReference>
<dbReference type="SUPFAM" id="SSF53686">
    <property type="entry name" value="Tryptophan synthase beta subunit-like PLP-dependent enzymes"/>
    <property type="match status" value="1"/>
</dbReference>
<evidence type="ECO:0000256" key="1">
    <source>
        <dbReference type="ARBA" id="ARBA00001933"/>
    </source>
</evidence>
<evidence type="ECO:0000256" key="5">
    <source>
        <dbReference type="PIRSR" id="PIRSR006278-2"/>
    </source>
</evidence>
<dbReference type="AlphaFoldDB" id="A0A5B0X679"/>
<evidence type="ECO:0000256" key="2">
    <source>
        <dbReference type="ARBA" id="ARBA00008639"/>
    </source>
</evidence>
<dbReference type="InterPro" id="IPR036052">
    <property type="entry name" value="TrpB-like_PALP_sf"/>
</dbReference>